<dbReference type="EMBL" id="JASJUT010000003">
    <property type="protein sequence ID" value="MDK2595535.1"/>
    <property type="molecule type" value="Genomic_DNA"/>
</dbReference>
<dbReference type="PRINTS" id="PR00344">
    <property type="entry name" value="BCTRLSENSOR"/>
</dbReference>
<evidence type="ECO:0000256" key="2">
    <source>
        <dbReference type="ARBA" id="ARBA00012438"/>
    </source>
</evidence>
<dbReference type="Gene3D" id="3.40.50.2300">
    <property type="match status" value="1"/>
</dbReference>
<name>A0ABT7EKH6_9GAMM</name>
<keyword evidence="10" id="KW-1185">Reference proteome</keyword>
<gene>
    <name evidence="9" type="ORF">QNM18_10805</name>
</gene>
<evidence type="ECO:0000256" key="3">
    <source>
        <dbReference type="ARBA" id="ARBA00022553"/>
    </source>
</evidence>
<dbReference type="InterPro" id="IPR003594">
    <property type="entry name" value="HATPase_dom"/>
</dbReference>
<feature type="modified residue" description="4-aspartylphosphate" evidence="6">
    <location>
        <position position="56"/>
    </location>
</feature>
<proteinExistence type="predicted"/>
<reference evidence="9 10" key="1">
    <citation type="submission" date="2023-05" db="EMBL/GenBank/DDBJ databases">
        <title>Pseudoalteromonas ardens sp. nov., Pseudoalteromonas obscura sp. nov., and Pseudoalteromonas umbrosa sp. nov., isolated from the coral Montipora capitata.</title>
        <authorList>
            <person name="Thomas E.M."/>
            <person name="Smith E.M."/>
            <person name="Papke E."/>
            <person name="Shlafstein M.D."/>
            <person name="Oline D.K."/>
            <person name="Videau P."/>
            <person name="Saw J.H."/>
            <person name="Strangman W.K."/>
            <person name="Ushijima B."/>
        </authorList>
    </citation>
    <scope>NUCLEOTIDE SEQUENCE [LARGE SCALE GENOMIC DNA]</scope>
    <source>
        <strain evidence="9 10">P94</strain>
    </source>
</reference>
<dbReference type="PANTHER" id="PTHR42878:SF15">
    <property type="entry name" value="BACTERIOPHYTOCHROME"/>
    <property type="match status" value="1"/>
</dbReference>
<dbReference type="CDD" id="cd00082">
    <property type="entry name" value="HisKA"/>
    <property type="match status" value="1"/>
</dbReference>
<organism evidence="9 10">
    <name type="scientific">Pseudoalteromonas obscura</name>
    <dbReference type="NCBI Taxonomy" id="3048491"/>
    <lineage>
        <taxon>Bacteria</taxon>
        <taxon>Pseudomonadati</taxon>
        <taxon>Pseudomonadota</taxon>
        <taxon>Gammaproteobacteria</taxon>
        <taxon>Alteromonadales</taxon>
        <taxon>Pseudoalteromonadaceae</taxon>
        <taxon>Pseudoalteromonas</taxon>
    </lineage>
</organism>
<dbReference type="CDD" id="cd00156">
    <property type="entry name" value="REC"/>
    <property type="match status" value="1"/>
</dbReference>
<dbReference type="InterPro" id="IPR001789">
    <property type="entry name" value="Sig_transdc_resp-reg_receiver"/>
</dbReference>
<evidence type="ECO:0000256" key="1">
    <source>
        <dbReference type="ARBA" id="ARBA00000085"/>
    </source>
</evidence>
<dbReference type="InterPro" id="IPR011006">
    <property type="entry name" value="CheY-like_superfamily"/>
</dbReference>
<protein>
    <recommendedName>
        <fullName evidence="2">histidine kinase</fullName>
        <ecNumber evidence="2">2.7.13.3</ecNumber>
    </recommendedName>
</protein>
<dbReference type="Gene3D" id="1.10.287.130">
    <property type="match status" value="1"/>
</dbReference>
<dbReference type="SMART" id="SM00448">
    <property type="entry name" value="REC"/>
    <property type="match status" value="1"/>
</dbReference>
<evidence type="ECO:0000259" key="8">
    <source>
        <dbReference type="PROSITE" id="PS50110"/>
    </source>
</evidence>
<dbReference type="EC" id="2.7.13.3" evidence="2"/>
<dbReference type="Pfam" id="PF02518">
    <property type="entry name" value="HATPase_c"/>
    <property type="match status" value="1"/>
</dbReference>
<dbReference type="InterPro" id="IPR004358">
    <property type="entry name" value="Sig_transdc_His_kin-like_C"/>
</dbReference>
<dbReference type="InterPro" id="IPR036890">
    <property type="entry name" value="HATPase_C_sf"/>
</dbReference>
<comment type="catalytic activity">
    <reaction evidence="1">
        <text>ATP + protein L-histidine = ADP + protein N-phospho-L-histidine.</text>
        <dbReference type="EC" id="2.7.13.3"/>
    </reaction>
</comment>
<sequence length="368" mass="40883">MDVLNVLLVDDSEDDRYFLKRTLTSDGSHWHILEAESGEHGLDILKSHQVDIVLLDYSLPGTNGLMTLSAINKQFPLLPVIMLTGQGSETVAAESIKNGASDYISKGGLTHLSLMKSINSAMHSARLHRRIEEKNRELSQFAYVLAHDLKQPANAVQKMSQVIVQNYHQCVPANVLDKLTLINQSSLQMYGLIDALVCYTQLDLDDSHLFEKTDFNKCVEIAISNLTTQIESSSAKITCSDLPSITAIPSFVVQLFQNILENSLKYSESQPFIDISCQCDETCWHFTVQDNGIGIPPQLRHKVFEPLARLHNSESYAGSGLGLATAKRIVNKHCGDIYFSDSECGQGSKLHFSVSKKLKVSEKEQALR</sequence>
<feature type="domain" description="Histidine kinase" evidence="7">
    <location>
        <begin position="144"/>
        <end position="358"/>
    </location>
</feature>
<keyword evidence="3 6" id="KW-0597">Phosphoprotein</keyword>
<evidence type="ECO:0000256" key="4">
    <source>
        <dbReference type="ARBA" id="ARBA00022679"/>
    </source>
</evidence>
<dbReference type="SUPFAM" id="SSF55874">
    <property type="entry name" value="ATPase domain of HSP90 chaperone/DNA topoisomerase II/histidine kinase"/>
    <property type="match status" value="1"/>
</dbReference>
<evidence type="ECO:0000313" key="9">
    <source>
        <dbReference type="EMBL" id="MDK2595535.1"/>
    </source>
</evidence>
<evidence type="ECO:0000256" key="5">
    <source>
        <dbReference type="ARBA" id="ARBA00022777"/>
    </source>
</evidence>
<dbReference type="InterPro" id="IPR050351">
    <property type="entry name" value="BphY/WalK/GraS-like"/>
</dbReference>
<comment type="caution">
    <text evidence="9">The sequence shown here is derived from an EMBL/GenBank/DDBJ whole genome shotgun (WGS) entry which is preliminary data.</text>
</comment>
<dbReference type="PROSITE" id="PS50110">
    <property type="entry name" value="RESPONSE_REGULATORY"/>
    <property type="match status" value="1"/>
</dbReference>
<feature type="domain" description="Response regulatory" evidence="8">
    <location>
        <begin position="5"/>
        <end position="121"/>
    </location>
</feature>
<dbReference type="Gene3D" id="3.30.565.10">
    <property type="entry name" value="Histidine kinase-like ATPase, C-terminal domain"/>
    <property type="match status" value="1"/>
</dbReference>
<dbReference type="SMART" id="SM00387">
    <property type="entry name" value="HATPase_c"/>
    <property type="match status" value="1"/>
</dbReference>
<dbReference type="PANTHER" id="PTHR42878">
    <property type="entry name" value="TWO-COMPONENT HISTIDINE KINASE"/>
    <property type="match status" value="1"/>
</dbReference>
<dbReference type="Pfam" id="PF00072">
    <property type="entry name" value="Response_reg"/>
    <property type="match status" value="1"/>
</dbReference>
<evidence type="ECO:0000259" key="7">
    <source>
        <dbReference type="PROSITE" id="PS50109"/>
    </source>
</evidence>
<dbReference type="InterPro" id="IPR005467">
    <property type="entry name" value="His_kinase_dom"/>
</dbReference>
<evidence type="ECO:0000313" key="10">
    <source>
        <dbReference type="Proteomes" id="UP001231915"/>
    </source>
</evidence>
<accession>A0ABT7EKH6</accession>
<dbReference type="InterPro" id="IPR003661">
    <property type="entry name" value="HisK_dim/P_dom"/>
</dbReference>
<dbReference type="SUPFAM" id="SSF52172">
    <property type="entry name" value="CheY-like"/>
    <property type="match status" value="1"/>
</dbReference>
<evidence type="ECO:0000256" key="6">
    <source>
        <dbReference type="PROSITE-ProRule" id="PRU00169"/>
    </source>
</evidence>
<keyword evidence="5" id="KW-0418">Kinase</keyword>
<dbReference type="CDD" id="cd00075">
    <property type="entry name" value="HATPase"/>
    <property type="match status" value="1"/>
</dbReference>
<keyword evidence="4" id="KW-0808">Transferase</keyword>
<dbReference type="RefSeq" id="WP_211010688.1">
    <property type="nucleotide sequence ID" value="NZ_JASJUT010000003.1"/>
</dbReference>
<dbReference type="Proteomes" id="UP001231915">
    <property type="component" value="Unassembled WGS sequence"/>
</dbReference>
<dbReference type="PROSITE" id="PS50109">
    <property type="entry name" value="HIS_KIN"/>
    <property type="match status" value="1"/>
</dbReference>